<dbReference type="Pfam" id="PF13560">
    <property type="entry name" value="HTH_31"/>
    <property type="match status" value="1"/>
</dbReference>
<dbReference type="SMART" id="SM00530">
    <property type="entry name" value="HTH_XRE"/>
    <property type="match status" value="1"/>
</dbReference>
<dbReference type="RefSeq" id="WP_344919044.1">
    <property type="nucleotide sequence ID" value="NZ_BAABAQ010000006.1"/>
</dbReference>
<feature type="domain" description="HTH cro/C1-type" evidence="2">
    <location>
        <begin position="18"/>
        <end position="72"/>
    </location>
</feature>
<dbReference type="Gene3D" id="1.10.260.40">
    <property type="entry name" value="lambda repressor-like DNA-binding domains"/>
    <property type="match status" value="1"/>
</dbReference>
<evidence type="ECO:0000256" key="1">
    <source>
        <dbReference type="ARBA" id="ARBA00023125"/>
    </source>
</evidence>
<accession>A0ABP8AXW5</accession>
<dbReference type="SUPFAM" id="SSF47413">
    <property type="entry name" value="lambda repressor-like DNA-binding domains"/>
    <property type="match status" value="1"/>
</dbReference>
<name>A0ABP8AXW5_9ACTN</name>
<sequence>MHTEMARQSSGNSLGKRVAAIRSARRMHQADLAQAANVSISMLRKIEQGTRVPGDQALDTIAAALGVDPSRLLGNSGRLDGRVHDAIPALREVIAAYDIPDEGPVRPLPALRASVTGVVQKRLGAQYVLLSQILPGLLGELIRGAHATANPDDLAALLVATYRASDAVAYKYGYLDLSARLIELMRQTSAAAEDPLLTASTAYVRTEIFFAAHAYQAGLRAIESAIDRLPEKAGRPRLGVLGSLHMRAAVIAARAANADAAMTHLSEARRLGDLVPEDIYYGTAFGPCSVRVHEVSIALGLGDRHLQLALTLGGSWSPPLDMPAERRSGFFIDLARAQLWAGLKDAAFESLRTARRIAPQHTREHPWVREDTETLLRLYRTSSEALISFAEWVGVI</sequence>
<gene>
    <name evidence="3" type="ORF">GCM10022252_35710</name>
</gene>
<dbReference type="EMBL" id="BAABAQ010000006">
    <property type="protein sequence ID" value="GAA4193193.1"/>
    <property type="molecule type" value="Genomic_DNA"/>
</dbReference>
<dbReference type="PROSITE" id="PS50943">
    <property type="entry name" value="HTH_CROC1"/>
    <property type="match status" value="1"/>
</dbReference>
<dbReference type="InterPro" id="IPR050807">
    <property type="entry name" value="TransReg_Diox_bact_type"/>
</dbReference>
<evidence type="ECO:0000259" key="2">
    <source>
        <dbReference type="PROSITE" id="PS50943"/>
    </source>
</evidence>
<comment type="caution">
    <text evidence="3">The sequence shown here is derived from an EMBL/GenBank/DDBJ whole genome shotgun (WGS) entry which is preliminary data.</text>
</comment>
<dbReference type="CDD" id="cd00093">
    <property type="entry name" value="HTH_XRE"/>
    <property type="match status" value="1"/>
</dbReference>
<dbReference type="InterPro" id="IPR010982">
    <property type="entry name" value="Lambda_DNA-bd_dom_sf"/>
</dbReference>
<dbReference type="InterPro" id="IPR001387">
    <property type="entry name" value="Cro/C1-type_HTH"/>
</dbReference>
<protein>
    <submittedName>
        <fullName evidence="3">Helix-turn-helix domain-containing protein</fullName>
    </submittedName>
</protein>
<organism evidence="3 4">
    <name type="scientific">Streptosporangium oxazolinicum</name>
    <dbReference type="NCBI Taxonomy" id="909287"/>
    <lineage>
        <taxon>Bacteria</taxon>
        <taxon>Bacillati</taxon>
        <taxon>Actinomycetota</taxon>
        <taxon>Actinomycetes</taxon>
        <taxon>Streptosporangiales</taxon>
        <taxon>Streptosporangiaceae</taxon>
        <taxon>Streptosporangium</taxon>
    </lineage>
</organism>
<evidence type="ECO:0000313" key="4">
    <source>
        <dbReference type="Proteomes" id="UP001501251"/>
    </source>
</evidence>
<dbReference type="PANTHER" id="PTHR46797">
    <property type="entry name" value="HTH-TYPE TRANSCRIPTIONAL REGULATOR"/>
    <property type="match status" value="1"/>
</dbReference>
<dbReference type="Proteomes" id="UP001501251">
    <property type="component" value="Unassembled WGS sequence"/>
</dbReference>
<proteinExistence type="predicted"/>
<reference evidence="4" key="1">
    <citation type="journal article" date="2019" name="Int. J. Syst. Evol. Microbiol.">
        <title>The Global Catalogue of Microorganisms (GCM) 10K type strain sequencing project: providing services to taxonomists for standard genome sequencing and annotation.</title>
        <authorList>
            <consortium name="The Broad Institute Genomics Platform"/>
            <consortium name="The Broad Institute Genome Sequencing Center for Infectious Disease"/>
            <person name="Wu L."/>
            <person name="Ma J."/>
        </authorList>
    </citation>
    <scope>NUCLEOTIDE SEQUENCE [LARGE SCALE GENOMIC DNA]</scope>
    <source>
        <strain evidence="4">JCM 17388</strain>
    </source>
</reference>
<evidence type="ECO:0000313" key="3">
    <source>
        <dbReference type="EMBL" id="GAA4193193.1"/>
    </source>
</evidence>
<dbReference type="PANTHER" id="PTHR46797:SF1">
    <property type="entry name" value="METHYLPHOSPHONATE SYNTHASE"/>
    <property type="match status" value="1"/>
</dbReference>
<keyword evidence="4" id="KW-1185">Reference proteome</keyword>
<keyword evidence="1" id="KW-0238">DNA-binding</keyword>